<dbReference type="GO" id="GO:0004721">
    <property type="term" value="F:phosphoprotein phosphatase activity"/>
    <property type="evidence" value="ECO:0007669"/>
    <property type="project" value="TreeGrafter"/>
</dbReference>
<dbReference type="GO" id="GO:0005886">
    <property type="term" value="C:plasma membrane"/>
    <property type="evidence" value="ECO:0007669"/>
    <property type="project" value="UniProtKB-SubCell"/>
</dbReference>
<evidence type="ECO:0000256" key="11">
    <source>
        <dbReference type="SAM" id="Phobius"/>
    </source>
</evidence>
<dbReference type="SMART" id="SM00387">
    <property type="entry name" value="HATPase_c"/>
    <property type="match status" value="1"/>
</dbReference>
<dbReference type="EC" id="2.7.13.3" evidence="3"/>
<feature type="transmembrane region" description="Helical" evidence="11">
    <location>
        <begin position="39"/>
        <end position="57"/>
    </location>
</feature>
<dbReference type="Pfam" id="PF02518">
    <property type="entry name" value="HATPase_c"/>
    <property type="match status" value="1"/>
</dbReference>
<keyword evidence="8 11" id="KW-1133">Transmembrane helix</keyword>
<dbReference type="InterPro" id="IPR005467">
    <property type="entry name" value="His_kinase_dom"/>
</dbReference>
<feature type="domain" description="Histidine kinase" evidence="12">
    <location>
        <begin position="128"/>
        <end position="327"/>
    </location>
</feature>
<evidence type="ECO:0000256" key="5">
    <source>
        <dbReference type="ARBA" id="ARBA00022679"/>
    </source>
</evidence>
<dbReference type="RefSeq" id="WP_071457383.1">
    <property type="nucleotide sequence ID" value="NZ_CP017267.1"/>
</dbReference>
<sequence length="331" mass="38380">MTQFLKHYIKEKWVIYALFVMMSGMFLATFFLYDLTLTPFMDGLLFVFFILVIWSLVDMRKMYKEHSILQDIIEQESVDNVLYQQLDIGDDMLNKDYQALLKKVSATNQHLEHQLVKEQQLLLDYYAMWSHQIKTPLAALQVLIEIEPESTTKIKNEISTIDGYLSMMLHYLKMTNLEDDLVLKKVEFSSVVKKVIKKYRMFFIQKDLSVELVPFEKEIVTDEKWLLFVLEQLIFNSIKYTKIGGIKIEMINDTLTITDSGIGILSQDLPRIFESGYTGFNGRGHQKATGLGLHMSQNIANHLGITLEISSEIGKGTVVGMTFLQFENMYD</sequence>
<evidence type="ECO:0000256" key="1">
    <source>
        <dbReference type="ARBA" id="ARBA00000085"/>
    </source>
</evidence>
<comment type="subcellular location">
    <subcellularLocation>
        <location evidence="2">Cell membrane</location>
        <topology evidence="2">Multi-pass membrane protein</topology>
    </subcellularLocation>
</comment>
<accession>A0A1J0A775</accession>
<keyword evidence="7" id="KW-0418">Kinase</keyword>
<dbReference type="InterPro" id="IPR003594">
    <property type="entry name" value="HATPase_dom"/>
</dbReference>
<dbReference type="InterPro" id="IPR050351">
    <property type="entry name" value="BphY/WalK/GraS-like"/>
</dbReference>
<feature type="transmembrane region" description="Helical" evidence="11">
    <location>
        <begin position="13"/>
        <end position="33"/>
    </location>
</feature>
<evidence type="ECO:0000256" key="9">
    <source>
        <dbReference type="ARBA" id="ARBA00023012"/>
    </source>
</evidence>
<dbReference type="PANTHER" id="PTHR45453">
    <property type="entry name" value="PHOSPHATE REGULON SENSOR PROTEIN PHOR"/>
    <property type="match status" value="1"/>
</dbReference>
<dbReference type="GO" id="GO:0000155">
    <property type="term" value="F:phosphorelay sensor kinase activity"/>
    <property type="evidence" value="ECO:0007669"/>
    <property type="project" value="TreeGrafter"/>
</dbReference>
<keyword evidence="5" id="KW-0808">Transferase</keyword>
<keyword evidence="10 11" id="KW-0472">Membrane</keyword>
<evidence type="ECO:0000256" key="7">
    <source>
        <dbReference type="ARBA" id="ARBA00022777"/>
    </source>
</evidence>
<dbReference type="PROSITE" id="PS50109">
    <property type="entry name" value="HIS_KIN"/>
    <property type="match status" value="1"/>
</dbReference>
<organism evidence="13 14">
    <name type="scientific">Vagococcus teuberi</name>
    <dbReference type="NCBI Taxonomy" id="519472"/>
    <lineage>
        <taxon>Bacteria</taxon>
        <taxon>Bacillati</taxon>
        <taxon>Bacillota</taxon>
        <taxon>Bacilli</taxon>
        <taxon>Lactobacillales</taxon>
        <taxon>Enterococcaceae</taxon>
        <taxon>Vagococcus</taxon>
    </lineage>
</organism>
<keyword evidence="6 11" id="KW-0812">Transmembrane</keyword>
<proteinExistence type="predicted"/>
<evidence type="ECO:0000313" key="14">
    <source>
        <dbReference type="Proteomes" id="UP000191200"/>
    </source>
</evidence>
<dbReference type="GO" id="GO:0016036">
    <property type="term" value="P:cellular response to phosphate starvation"/>
    <property type="evidence" value="ECO:0007669"/>
    <property type="project" value="TreeGrafter"/>
</dbReference>
<dbReference type="AlphaFoldDB" id="A0A1J0A775"/>
<dbReference type="InterPro" id="IPR036890">
    <property type="entry name" value="HATPase_C_sf"/>
</dbReference>
<evidence type="ECO:0000256" key="8">
    <source>
        <dbReference type="ARBA" id="ARBA00022989"/>
    </source>
</evidence>
<name>A0A1J0A775_9ENTE</name>
<dbReference type="SUPFAM" id="SSF55874">
    <property type="entry name" value="ATPase domain of HSP90 chaperone/DNA topoisomerase II/histidine kinase"/>
    <property type="match status" value="1"/>
</dbReference>
<keyword evidence="14" id="KW-1185">Reference proteome</keyword>
<dbReference type="STRING" id="519472.BHY08_08065"/>
<dbReference type="EMBL" id="CP017267">
    <property type="protein sequence ID" value="APB31780.1"/>
    <property type="molecule type" value="Genomic_DNA"/>
</dbReference>
<dbReference type="PANTHER" id="PTHR45453:SF2">
    <property type="entry name" value="HISTIDINE KINASE"/>
    <property type="match status" value="1"/>
</dbReference>
<dbReference type="Gene3D" id="3.30.565.10">
    <property type="entry name" value="Histidine kinase-like ATPase, C-terminal domain"/>
    <property type="match status" value="1"/>
</dbReference>
<evidence type="ECO:0000256" key="4">
    <source>
        <dbReference type="ARBA" id="ARBA00022475"/>
    </source>
</evidence>
<evidence type="ECO:0000256" key="3">
    <source>
        <dbReference type="ARBA" id="ARBA00012438"/>
    </source>
</evidence>
<dbReference type="KEGG" id="vte:BHY08_08065"/>
<gene>
    <name evidence="13" type="ORF">BHY08_08065</name>
</gene>
<comment type="catalytic activity">
    <reaction evidence="1">
        <text>ATP + protein L-histidine = ADP + protein N-phospho-L-histidine.</text>
        <dbReference type="EC" id="2.7.13.3"/>
    </reaction>
</comment>
<evidence type="ECO:0000313" key="13">
    <source>
        <dbReference type="EMBL" id="APB31780.1"/>
    </source>
</evidence>
<evidence type="ECO:0000259" key="12">
    <source>
        <dbReference type="PROSITE" id="PS50109"/>
    </source>
</evidence>
<dbReference type="OrthoDB" id="9780487at2"/>
<keyword evidence="4" id="KW-1003">Cell membrane</keyword>
<keyword evidence="9" id="KW-0902">Two-component regulatory system</keyword>
<evidence type="ECO:0000256" key="10">
    <source>
        <dbReference type="ARBA" id="ARBA00023136"/>
    </source>
</evidence>
<evidence type="ECO:0000256" key="2">
    <source>
        <dbReference type="ARBA" id="ARBA00004651"/>
    </source>
</evidence>
<dbReference type="Proteomes" id="UP000191200">
    <property type="component" value="Chromosome"/>
</dbReference>
<protein>
    <recommendedName>
        <fullName evidence="3">histidine kinase</fullName>
        <ecNumber evidence="3">2.7.13.3</ecNumber>
    </recommendedName>
</protein>
<evidence type="ECO:0000256" key="6">
    <source>
        <dbReference type="ARBA" id="ARBA00022692"/>
    </source>
</evidence>
<reference evidence="13 14" key="1">
    <citation type="submission" date="2016-09" db="EMBL/GenBank/DDBJ databases">
        <title>Vagococcus teuberi sp. nov., isolated from the Malian artisanal sour milk fene.</title>
        <authorList>
            <person name="Wullschleger S."/>
            <person name="Seifert C."/>
            <person name="Baumgartner S."/>
            <person name="Lacroix C."/>
            <person name="Bonfoh B."/>
            <person name="Stevens M.J."/>
            <person name="Meile L."/>
        </authorList>
    </citation>
    <scope>NUCLEOTIDE SEQUENCE [LARGE SCALE GENOMIC DNA]</scope>
    <source>
        <strain evidence="13 14">DSM 21459</strain>
    </source>
</reference>